<proteinExistence type="predicted"/>
<sequence length="345" mass="38329">MFVGLLRMLQSLMAQVFLQLGAEIRLGQDQEQGLEPDDSSEDSGSQAPGLERTLLAMHIFREALKTALDAGTITITCLNPGYMCEPGLSEIMFAMPSFDQETSGQLIDIRHDTKSPYSENYEKYKRALDNTALNIYNKESNVTRGFKIHPFGNVVYEISESHKVRNENAGMAANRRWIPLAFYCRSEMPPLGDAQYDTEFFTGPVGMVNSLTAQLLIQTGATVSISAGDYGLLAARGNRTPSLEAALRVLRWALGSVARNRMAEVVLCMVAHYEQFDSDSQPGSSKLLTIVKDFDEIISGNLPELNGLLFKLLITSPPGTAKVQRKRGMVSAEEVLNRWRWLIDH</sequence>
<accession>A0AA40DVU0</accession>
<dbReference type="AlphaFoldDB" id="A0AA40DVU0"/>
<gene>
    <name evidence="1" type="ORF">B0H67DRAFT_664932</name>
</gene>
<evidence type="ECO:0000313" key="1">
    <source>
        <dbReference type="EMBL" id="KAK0715056.1"/>
    </source>
</evidence>
<evidence type="ECO:0000313" key="2">
    <source>
        <dbReference type="Proteomes" id="UP001172102"/>
    </source>
</evidence>
<name>A0AA40DVU0_9PEZI</name>
<organism evidence="1 2">
    <name type="scientific">Lasiosphaeris hirsuta</name>
    <dbReference type="NCBI Taxonomy" id="260670"/>
    <lineage>
        <taxon>Eukaryota</taxon>
        <taxon>Fungi</taxon>
        <taxon>Dikarya</taxon>
        <taxon>Ascomycota</taxon>
        <taxon>Pezizomycotina</taxon>
        <taxon>Sordariomycetes</taxon>
        <taxon>Sordariomycetidae</taxon>
        <taxon>Sordariales</taxon>
        <taxon>Lasiosphaeriaceae</taxon>
        <taxon>Lasiosphaeris</taxon>
    </lineage>
</organism>
<reference evidence="1" key="1">
    <citation type="submission" date="2023-06" db="EMBL/GenBank/DDBJ databases">
        <title>Genome-scale phylogeny and comparative genomics of the fungal order Sordariales.</title>
        <authorList>
            <consortium name="Lawrence Berkeley National Laboratory"/>
            <person name="Hensen N."/>
            <person name="Bonometti L."/>
            <person name="Westerberg I."/>
            <person name="Brannstrom I.O."/>
            <person name="Guillou S."/>
            <person name="Cros-Aarteil S."/>
            <person name="Calhoun S."/>
            <person name="Haridas S."/>
            <person name="Kuo A."/>
            <person name="Mondo S."/>
            <person name="Pangilinan J."/>
            <person name="Riley R."/>
            <person name="Labutti K."/>
            <person name="Andreopoulos B."/>
            <person name="Lipzen A."/>
            <person name="Chen C."/>
            <person name="Yanf M."/>
            <person name="Daum C."/>
            <person name="Ng V."/>
            <person name="Clum A."/>
            <person name="Steindorff A."/>
            <person name="Ohm R."/>
            <person name="Martin F."/>
            <person name="Silar P."/>
            <person name="Natvig D."/>
            <person name="Lalanne C."/>
            <person name="Gautier V."/>
            <person name="Ament-Velasquez S.L."/>
            <person name="Kruys A."/>
            <person name="Hutchinson M.I."/>
            <person name="Powell A.J."/>
            <person name="Barry K."/>
            <person name="Miller A.N."/>
            <person name="Grigoriev I.V."/>
            <person name="Debuchy R."/>
            <person name="Gladieux P."/>
            <person name="Thoren M.H."/>
            <person name="Johannesson H."/>
        </authorList>
    </citation>
    <scope>NUCLEOTIDE SEQUENCE</scope>
    <source>
        <strain evidence="1">SMH4607-1</strain>
    </source>
</reference>
<protein>
    <submittedName>
        <fullName evidence="1">Uncharacterized protein</fullName>
    </submittedName>
</protein>
<dbReference type="EMBL" id="JAUKUA010000004">
    <property type="protein sequence ID" value="KAK0715056.1"/>
    <property type="molecule type" value="Genomic_DNA"/>
</dbReference>
<keyword evidence="2" id="KW-1185">Reference proteome</keyword>
<comment type="caution">
    <text evidence="1">The sequence shown here is derived from an EMBL/GenBank/DDBJ whole genome shotgun (WGS) entry which is preliminary data.</text>
</comment>
<dbReference type="Proteomes" id="UP001172102">
    <property type="component" value="Unassembled WGS sequence"/>
</dbReference>